<dbReference type="AlphaFoldDB" id="J9FWI5"/>
<comment type="caution">
    <text evidence="1">The sequence shown here is derived from an EMBL/GenBank/DDBJ whole genome shotgun (WGS) entry which is preliminary data.</text>
</comment>
<reference evidence="1" key="1">
    <citation type="journal article" date="2012" name="PLoS ONE">
        <title>Gene sets for utilization of primary and secondary nutrition supplies in the distal gut of endangered iberian lynx.</title>
        <authorList>
            <person name="Alcaide M."/>
            <person name="Messina E."/>
            <person name="Richter M."/>
            <person name="Bargiela R."/>
            <person name="Peplies J."/>
            <person name="Huws S.A."/>
            <person name="Newbold C.J."/>
            <person name="Golyshin P.N."/>
            <person name="Simon M.A."/>
            <person name="Lopez G."/>
            <person name="Yakimov M.M."/>
            <person name="Ferrer M."/>
        </authorList>
    </citation>
    <scope>NUCLEOTIDE SEQUENCE</scope>
</reference>
<name>J9FWI5_9ZZZZ</name>
<proteinExistence type="predicted"/>
<accession>J9FWI5</accession>
<organism evidence="1">
    <name type="scientific">gut metagenome</name>
    <dbReference type="NCBI Taxonomy" id="749906"/>
    <lineage>
        <taxon>unclassified sequences</taxon>
        <taxon>metagenomes</taxon>
        <taxon>organismal metagenomes</taxon>
    </lineage>
</organism>
<gene>
    <name evidence="1" type="ORF">EVA_20189</name>
</gene>
<protein>
    <submittedName>
        <fullName evidence="1">Uncharacterized protein</fullName>
    </submittedName>
</protein>
<sequence length="34" mass="4048">MSVTERELSCHLVHESQLLWHGKEHLGQIRSFCR</sequence>
<dbReference type="EMBL" id="AMCI01008008">
    <property type="protein sequence ID" value="EJW91704.1"/>
    <property type="molecule type" value="Genomic_DNA"/>
</dbReference>
<evidence type="ECO:0000313" key="1">
    <source>
        <dbReference type="EMBL" id="EJW91704.1"/>
    </source>
</evidence>